<dbReference type="Proteomes" id="UP000798488">
    <property type="component" value="Unassembled WGS sequence"/>
</dbReference>
<sequence length="116" mass="12772">MKTDHSEQDTLGAIRYNDEVIKTMVNMAMAEVEGVAGIESRSTGNILSRKSDSHINKISIDGKNLTVDLAIVVKYGLSLREVAQNVQRKVQEKIEAMTDLIVNAINVTVTALEIEE</sequence>
<dbReference type="OrthoDB" id="9793465at2"/>
<evidence type="ECO:0000313" key="3">
    <source>
        <dbReference type="Proteomes" id="UP000798488"/>
    </source>
</evidence>
<organism evidence="2 3">
    <name type="scientific">Sporotomaculum syntrophicum</name>
    <dbReference type="NCBI Taxonomy" id="182264"/>
    <lineage>
        <taxon>Bacteria</taxon>
        <taxon>Bacillati</taxon>
        <taxon>Bacillota</taxon>
        <taxon>Clostridia</taxon>
        <taxon>Eubacteriales</taxon>
        <taxon>Desulfallaceae</taxon>
        <taxon>Sporotomaculum</taxon>
    </lineage>
</organism>
<name>A0A9D2WP86_9FIRM</name>
<dbReference type="EMBL" id="LSRS01000005">
    <property type="protein sequence ID" value="KAF1084391.1"/>
    <property type="molecule type" value="Genomic_DNA"/>
</dbReference>
<reference evidence="2" key="1">
    <citation type="submission" date="2016-02" db="EMBL/GenBank/DDBJ databases">
        <title>Draft Genome Sequence of Sporotomaculum syntrophicum Strain FB, a Syntrophic Benzoate Degrader.</title>
        <authorList>
            <person name="Nobu M.K."/>
            <person name="Narihiro T."/>
            <person name="Qiu Y.-L."/>
            <person name="Ohashi A."/>
            <person name="Liu W.-T."/>
            <person name="Yuji S."/>
        </authorList>
    </citation>
    <scope>NUCLEOTIDE SEQUENCE</scope>
    <source>
        <strain evidence="2">FB</strain>
    </source>
</reference>
<gene>
    <name evidence="2" type="ORF">SPSYN_02168</name>
</gene>
<comment type="caution">
    <text evidence="2">The sequence shown here is derived from an EMBL/GenBank/DDBJ whole genome shotgun (WGS) entry which is preliminary data.</text>
</comment>
<dbReference type="PANTHER" id="PTHR34297:SF2">
    <property type="entry name" value="ASP23_GLS24 FAMILY ENVELOPE STRESS RESPONSE PROTEIN"/>
    <property type="match status" value="1"/>
</dbReference>
<keyword evidence="3" id="KW-1185">Reference proteome</keyword>
<dbReference type="AlphaFoldDB" id="A0A9D2WP86"/>
<accession>A0A9D2WP86</accession>
<dbReference type="RefSeq" id="WP_161822482.1">
    <property type="nucleotide sequence ID" value="NZ_LSRS01000005.1"/>
</dbReference>
<comment type="similarity">
    <text evidence="1">Belongs to the asp23 family.</text>
</comment>
<dbReference type="InterPro" id="IPR005531">
    <property type="entry name" value="Asp23"/>
</dbReference>
<evidence type="ECO:0000256" key="1">
    <source>
        <dbReference type="ARBA" id="ARBA00005721"/>
    </source>
</evidence>
<evidence type="ECO:0008006" key="4">
    <source>
        <dbReference type="Google" id="ProtNLM"/>
    </source>
</evidence>
<evidence type="ECO:0000313" key="2">
    <source>
        <dbReference type="EMBL" id="KAF1084391.1"/>
    </source>
</evidence>
<dbReference type="PANTHER" id="PTHR34297">
    <property type="entry name" value="HYPOTHETICAL CYTOSOLIC PROTEIN-RELATED"/>
    <property type="match status" value="1"/>
</dbReference>
<proteinExistence type="inferred from homology"/>
<dbReference type="Pfam" id="PF03780">
    <property type="entry name" value="Asp23"/>
    <property type="match status" value="1"/>
</dbReference>
<protein>
    <recommendedName>
        <fullName evidence="4">Alkaline shock protein 23</fullName>
    </recommendedName>
</protein>